<feature type="DNA-binding region" description="H-T-H motif" evidence="4">
    <location>
        <begin position="92"/>
        <end position="111"/>
    </location>
</feature>
<evidence type="ECO:0000259" key="5">
    <source>
        <dbReference type="PROSITE" id="PS50977"/>
    </source>
</evidence>
<feature type="domain" description="HTH tetR-type" evidence="5">
    <location>
        <begin position="69"/>
        <end position="129"/>
    </location>
</feature>
<evidence type="ECO:0000256" key="4">
    <source>
        <dbReference type="PROSITE-ProRule" id="PRU00335"/>
    </source>
</evidence>
<dbReference type="Gene3D" id="1.10.10.60">
    <property type="entry name" value="Homeodomain-like"/>
    <property type="match status" value="1"/>
</dbReference>
<dbReference type="InterPro" id="IPR050109">
    <property type="entry name" value="HTH-type_TetR-like_transc_reg"/>
</dbReference>
<dbReference type="SUPFAM" id="SSF48498">
    <property type="entry name" value="Tetracyclin repressor-like, C-terminal domain"/>
    <property type="match status" value="1"/>
</dbReference>
<dbReference type="PANTHER" id="PTHR30055">
    <property type="entry name" value="HTH-TYPE TRANSCRIPTIONAL REGULATOR RUTR"/>
    <property type="match status" value="1"/>
</dbReference>
<name>A0ABT1JI93_ACTCY</name>
<evidence type="ECO:0000313" key="6">
    <source>
        <dbReference type="EMBL" id="MCP2332193.1"/>
    </source>
</evidence>
<evidence type="ECO:0000256" key="2">
    <source>
        <dbReference type="ARBA" id="ARBA00023125"/>
    </source>
</evidence>
<accession>A0ABT1JI93</accession>
<keyword evidence="3" id="KW-0804">Transcription</keyword>
<dbReference type="SUPFAM" id="SSF46689">
    <property type="entry name" value="Homeodomain-like"/>
    <property type="match status" value="1"/>
</dbReference>
<dbReference type="InterPro" id="IPR001647">
    <property type="entry name" value="HTH_TetR"/>
</dbReference>
<keyword evidence="2 4" id="KW-0238">DNA-binding</keyword>
<organism evidence="6 7">
    <name type="scientific">Actinoalloteichus caeruleus DSM 43889</name>
    <dbReference type="NCBI Taxonomy" id="1120930"/>
    <lineage>
        <taxon>Bacteria</taxon>
        <taxon>Bacillati</taxon>
        <taxon>Actinomycetota</taxon>
        <taxon>Actinomycetes</taxon>
        <taxon>Pseudonocardiales</taxon>
        <taxon>Pseudonocardiaceae</taxon>
        <taxon>Actinoalloteichus</taxon>
        <taxon>Actinoalloteichus cyanogriseus</taxon>
    </lineage>
</organism>
<keyword evidence="7" id="KW-1185">Reference proteome</keyword>
<dbReference type="PANTHER" id="PTHR30055:SF234">
    <property type="entry name" value="HTH-TYPE TRANSCRIPTIONAL REGULATOR BETI"/>
    <property type="match status" value="1"/>
</dbReference>
<dbReference type="Gene3D" id="1.10.357.10">
    <property type="entry name" value="Tetracycline Repressor, domain 2"/>
    <property type="match status" value="1"/>
</dbReference>
<protein>
    <submittedName>
        <fullName evidence="6">Transcriptional regulator, TetR family</fullName>
    </submittedName>
</protein>
<dbReference type="Proteomes" id="UP000791080">
    <property type="component" value="Unassembled WGS sequence"/>
</dbReference>
<gene>
    <name evidence="6" type="ORF">G443_002463</name>
</gene>
<sequence length="266" mass="28287">MSEQVGSELVQAALAASRERGQDVADVPLTAIAEAAGISRSTLLRRLGGTRARLDEAVRDAGIDPGGRRPVRERAVEAAATLIGERGLGAVTLDAVAAEARCSLPSLHTVFGGRDGLLGAVFDRYSPVLALDSLRRDPPATTEDTVRAIYRAVVAAFQREPRVIPAIFGDMLSRPGGPAGEFLQENFPRLFGSVGELVMGEVRAGRVRPLPMPLLVQLLVGPMLMHLLLRPVLAPSLGDELPSTDRAVEEFTAAFLRSTRMAEPPG</sequence>
<reference evidence="6 7" key="1">
    <citation type="submission" date="2022-06" db="EMBL/GenBank/DDBJ databases">
        <title>Genomic Encyclopedia of Type Strains, Phase I: the one thousand microbial genomes (KMG-I) project.</title>
        <authorList>
            <person name="Kyrpides N."/>
        </authorList>
    </citation>
    <scope>NUCLEOTIDE SEQUENCE [LARGE SCALE GENOMIC DNA]</scope>
    <source>
        <strain evidence="6 7">DSM 43889</strain>
    </source>
</reference>
<dbReference type="EMBL" id="AUBJ02000001">
    <property type="protein sequence ID" value="MCP2332193.1"/>
    <property type="molecule type" value="Genomic_DNA"/>
</dbReference>
<evidence type="ECO:0000256" key="1">
    <source>
        <dbReference type="ARBA" id="ARBA00023015"/>
    </source>
</evidence>
<dbReference type="RefSeq" id="WP_026417231.1">
    <property type="nucleotide sequence ID" value="NZ_AUBJ02000001.1"/>
</dbReference>
<dbReference type="Pfam" id="PF00440">
    <property type="entry name" value="TetR_N"/>
    <property type="match status" value="1"/>
</dbReference>
<dbReference type="PROSITE" id="PS50977">
    <property type="entry name" value="HTH_TETR_2"/>
    <property type="match status" value="1"/>
</dbReference>
<dbReference type="InterPro" id="IPR036271">
    <property type="entry name" value="Tet_transcr_reg_TetR-rel_C_sf"/>
</dbReference>
<dbReference type="InterPro" id="IPR009057">
    <property type="entry name" value="Homeodomain-like_sf"/>
</dbReference>
<evidence type="ECO:0000313" key="7">
    <source>
        <dbReference type="Proteomes" id="UP000791080"/>
    </source>
</evidence>
<keyword evidence="1" id="KW-0805">Transcription regulation</keyword>
<comment type="caution">
    <text evidence="6">The sequence shown here is derived from an EMBL/GenBank/DDBJ whole genome shotgun (WGS) entry which is preliminary data.</text>
</comment>
<evidence type="ECO:0000256" key="3">
    <source>
        <dbReference type="ARBA" id="ARBA00023163"/>
    </source>
</evidence>
<proteinExistence type="predicted"/>